<accession>A0ABY5QWS3</accession>
<evidence type="ECO:0000259" key="1">
    <source>
        <dbReference type="Pfam" id="PF13619"/>
    </source>
</evidence>
<evidence type="ECO:0000313" key="3">
    <source>
        <dbReference type="Proteomes" id="UP001058098"/>
    </source>
</evidence>
<name>A0ABY5QWS3_9HYPH</name>
<dbReference type="Pfam" id="PF13619">
    <property type="entry name" value="KTSC"/>
    <property type="match status" value="1"/>
</dbReference>
<proteinExistence type="predicted"/>
<keyword evidence="3" id="KW-1185">Reference proteome</keyword>
<feature type="domain" description="KTSC" evidence="1">
    <location>
        <begin position="9"/>
        <end position="66"/>
    </location>
</feature>
<protein>
    <submittedName>
        <fullName evidence="2">KTSC domain-containing protein</fullName>
    </submittedName>
</protein>
<reference evidence="2" key="1">
    <citation type="submission" date="2020-09" db="EMBL/GenBank/DDBJ databases">
        <title>Rhizobia associated with sainfoin plants.</title>
        <authorList>
            <person name="Asharfi S."/>
            <person name="Kuzmanovic N."/>
            <person name="Bunk B."/>
            <person name="Sproeer C."/>
            <person name="Becker M."/>
            <person name="Thuenen T."/>
        </authorList>
    </citation>
    <scope>NUCLEOTIDE SEQUENCE</scope>
    <source>
        <strain evidence="2">OM4</strain>
    </source>
</reference>
<gene>
    <name evidence="2" type="ORF">IHQ72_34930</name>
</gene>
<organism evidence="2 3">
    <name type="scientific">Mesorhizobium onobrychidis</name>
    <dbReference type="NCBI Taxonomy" id="2775404"/>
    <lineage>
        <taxon>Bacteria</taxon>
        <taxon>Pseudomonadati</taxon>
        <taxon>Pseudomonadota</taxon>
        <taxon>Alphaproteobacteria</taxon>
        <taxon>Hyphomicrobiales</taxon>
        <taxon>Phyllobacteriaceae</taxon>
        <taxon>Mesorhizobium</taxon>
    </lineage>
</organism>
<dbReference type="InterPro" id="IPR025309">
    <property type="entry name" value="KTSC_dom"/>
</dbReference>
<sequence>MPDMVFVDSKNVEAIGYDDATQELHIRFLKSGETYVYYSVEEWVHQELMQADSKGNYLNKNIKPRYQFGRL</sequence>
<dbReference type="EMBL" id="CP062229">
    <property type="protein sequence ID" value="UVC15548.1"/>
    <property type="molecule type" value="Genomic_DNA"/>
</dbReference>
<dbReference type="Proteomes" id="UP001058098">
    <property type="component" value="Chromosome"/>
</dbReference>
<evidence type="ECO:0000313" key="2">
    <source>
        <dbReference type="EMBL" id="UVC15548.1"/>
    </source>
</evidence>